<gene>
    <name evidence="2" type="ORF">RCFBP_mp20263</name>
</gene>
<dbReference type="SUPFAM" id="SSF56399">
    <property type="entry name" value="ADP-ribosylation"/>
    <property type="match status" value="1"/>
</dbReference>
<name>D8P453_RALSL</name>
<dbReference type="AlphaFoldDB" id="D8P453"/>
<reference evidence="2" key="1">
    <citation type="journal article" date="2010" name="BMC Genomics">
        <title>Genomes of three tomato pathogens within the Ralstonia solanacearum species complex reveal significant evolutionary divergence.</title>
        <authorList>
            <person name="Remenant B."/>
            <person name="Coupat-Goutaland B."/>
            <person name="Guidot A."/>
            <person name="Cellier G."/>
            <person name="Wicker E."/>
            <person name="Allen C."/>
            <person name="Fegan M."/>
            <person name="Pruvost O."/>
            <person name="Elbaz M."/>
            <person name="Calteau A."/>
            <person name="Salvignol G."/>
            <person name="Mornico D."/>
            <person name="Mangenot S."/>
            <person name="Barbe V."/>
            <person name="Medigue C."/>
            <person name="Prior P."/>
        </authorList>
    </citation>
    <scope>NUCLEOTIDE SEQUENCE [LARGE SCALE GENOMIC DNA]</scope>
    <source>
        <strain evidence="2">CFBP2957</strain>
        <plasmid evidence="2">RCFBPv3_mp</plasmid>
    </source>
</reference>
<dbReference type="PATRIC" id="fig|859656.5.peg.4074"/>
<keyword evidence="2" id="KW-0614">Plasmid</keyword>
<proteinExistence type="predicted"/>
<sequence length="346" mass="37395">MGFPRIPSIFRPSPTAPPDDGRVTPEQAPRRDAPHRPRSRGAGILTNLSRLTRLTRHSIAAPAPDSADRQASGAEQALPPPDSPPPDFKLPRQNALSAKMIREFDPLFPRSSPAPSGFAGTSDLSPARTLAEQMALREQILARQPPMTAQRYIPVEALEPALQKAYLTQHDPVKALGLTDRSVFYRALDRRYLLTEGGRTALAGNANSGAHIHHHLRLLPSSGLANETEFASQPARARERLLDDPMWQYDLVSMVAKNLPDPTLNVMFGEQAEQGARGYAKTANHVVVSMTLGDLRNAGGGQVFLDTRAAARSDGTHPLIVTLPEGKTIPVTILPAGQPGASTSKR</sequence>
<dbReference type="InterPro" id="IPR015226">
    <property type="entry name" value="T3_effector_HopF2"/>
</dbReference>
<accession>D8P453</accession>
<geneLocation type="plasmid" evidence="2">
    <name>RCFBPv3_mp</name>
</geneLocation>
<feature type="compositionally biased region" description="Basic and acidic residues" evidence="1">
    <location>
        <begin position="19"/>
        <end position="35"/>
    </location>
</feature>
<protein>
    <submittedName>
        <fullName evidence="2">Putative type III effector protein, AvrPphF family</fullName>
    </submittedName>
</protein>
<dbReference type="EMBL" id="FP885907">
    <property type="protein sequence ID" value="CBJ53689.1"/>
    <property type="molecule type" value="Genomic_DNA"/>
</dbReference>
<dbReference type="Pfam" id="PF09143">
    <property type="entry name" value="AvrPphF-ORF-2"/>
    <property type="match status" value="1"/>
</dbReference>
<feature type="region of interest" description="Disordered" evidence="1">
    <location>
        <begin position="1"/>
        <end position="91"/>
    </location>
</feature>
<evidence type="ECO:0000313" key="2">
    <source>
        <dbReference type="EMBL" id="CBJ53689.1"/>
    </source>
</evidence>
<feature type="compositionally biased region" description="Pro residues" evidence="1">
    <location>
        <begin position="78"/>
        <end position="88"/>
    </location>
</feature>
<organism evidence="2">
    <name type="scientific">Ralstonia solanacearum CFBP2957</name>
    <dbReference type="NCBI Taxonomy" id="859656"/>
    <lineage>
        <taxon>Bacteria</taxon>
        <taxon>Pseudomonadati</taxon>
        <taxon>Pseudomonadota</taxon>
        <taxon>Betaproteobacteria</taxon>
        <taxon>Burkholderiales</taxon>
        <taxon>Burkholderiaceae</taxon>
        <taxon>Ralstonia</taxon>
        <taxon>Ralstonia solanacearum species complex</taxon>
    </lineage>
</organism>
<reference evidence="2" key="2">
    <citation type="submission" date="2010-02" db="EMBL/GenBank/DDBJ databases">
        <authorList>
            <person name="Genoscope - CEA"/>
        </authorList>
    </citation>
    <scope>NUCLEOTIDE SEQUENCE</scope>
    <source>
        <strain evidence="2">CFBP2957</strain>
        <plasmid evidence="2">RCFBPv3_mp</plasmid>
    </source>
</reference>
<evidence type="ECO:0000256" key="1">
    <source>
        <dbReference type="SAM" id="MobiDB-lite"/>
    </source>
</evidence>
<dbReference type="RefSeq" id="WP_013208198.1">
    <property type="nucleotide sequence ID" value="NZ_CP115953.1"/>
</dbReference>